<feature type="transmembrane region" description="Helical" evidence="1">
    <location>
        <begin position="312"/>
        <end position="332"/>
    </location>
</feature>
<feature type="transmembrane region" description="Helical" evidence="1">
    <location>
        <begin position="181"/>
        <end position="199"/>
    </location>
</feature>
<feature type="transmembrane region" description="Helical" evidence="1">
    <location>
        <begin position="365"/>
        <end position="383"/>
    </location>
</feature>
<keyword evidence="3" id="KW-1185">Reference proteome</keyword>
<gene>
    <name evidence="2" type="ORF">BleG1_3551</name>
</gene>
<sequence>MYNPFYIYIMSFSLALILCMFNWSILYPVIKSDVIIFLFITFIVSLFLGVLYSKTFEPKFINLSNQRRPRISMYLLSVLAPFSILIATDRDLPLYMVLVHGTSNHNEYGISLLMPLVLTLCTLFAAYFFQLFLSFKDKKYLLMYFTLYIPPLLLFSRGTLTIIFMVTIFILLMFFGRKIKIKHLLATGTLILLAMYLFGSSGDTRISGGETTILGMGGATDNFLQSSVPDEYFWSYIYISSPLANFQLNVDSQDYLNNNIPFHTFILAEIVPGFISKYILEIYDMTEAQPALIAPPFTVGTMYSKAFSYSNWLGPTIIFSYFIILIFSFMKVVSKKNPFFVSGIAILCAMSFLNTFSNMLMHSSIILPMFYIILFGFLIRIPFIRNFYYHKELGI</sequence>
<dbReference type="STRING" id="1246626.BleG1_3551"/>
<feature type="transmembrane region" description="Helical" evidence="1">
    <location>
        <begin position="6"/>
        <end position="27"/>
    </location>
</feature>
<evidence type="ECO:0000313" key="2">
    <source>
        <dbReference type="EMBL" id="AIC96098.1"/>
    </source>
</evidence>
<dbReference type="eggNOG" id="ENOG5032CZI">
    <property type="taxonomic scope" value="Bacteria"/>
</dbReference>
<accession>A0A060M6D0</accession>
<feature type="transmembrane region" description="Helical" evidence="1">
    <location>
        <begin position="339"/>
        <end position="359"/>
    </location>
</feature>
<evidence type="ECO:0000256" key="1">
    <source>
        <dbReference type="SAM" id="Phobius"/>
    </source>
</evidence>
<evidence type="ECO:0000313" key="3">
    <source>
        <dbReference type="Proteomes" id="UP000027142"/>
    </source>
</evidence>
<keyword evidence="1" id="KW-0472">Membrane</keyword>
<dbReference type="EMBL" id="CP003923">
    <property type="protein sequence ID" value="AIC96098.1"/>
    <property type="molecule type" value="Genomic_DNA"/>
</dbReference>
<proteinExistence type="predicted"/>
<dbReference type="KEGG" id="ble:BleG1_3551"/>
<dbReference type="AlphaFoldDB" id="A0A060M6D0"/>
<dbReference type="PATRIC" id="fig|1246626.3.peg.3540"/>
<dbReference type="Proteomes" id="UP000027142">
    <property type="component" value="Chromosome"/>
</dbReference>
<keyword evidence="1" id="KW-1133">Transmembrane helix</keyword>
<feature type="transmembrane region" description="Helical" evidence="1">
    <location>
        <begin position="152"/>
        <end position="174"/>
    </location>
</feature>
<name>A0A060M6D0_9BACI</name>
<evidence type="ECO:0008006" key="4">
    <source>
        <dbReference type="Google" id="ProtNLM"/>
    </source>
</evidence>
<feature type="transmembrane region" description="Helical" evidence="1">
    <location>
        <begin position="34"/>
        <end position="51"/>
    </location>
</feature>
<dbReference type="HOGENOM" id="CLU_060059_0_0_9"/>
<reference evidence="2 3" key="1">
    <citation type="journal article" date="2014" name="Gene">
        <title>A comparative genomic analysis of the alkalitolerant soil bacterium Bacillus lehensis G1.</title>
        <authorList>
            <person name="Noor Y.M."/>
            <person name="Samsulrizal N.H."/>
            <person name="Jema'on N.A."/>
            <person name="Low K.O."/>
            <person name="Ramli A.N."/>
            <person name="Alias N.I."/>
            <person name="Damis S.I."/>
            <person name="Fuzi S.F."/>
            <person name="Isa M.N."/>
            <person name="Murad A.M."/>
            <person name="Raih M.F."/>
            <person name="Bakar F.D."/>
            <person name="Najimudin N."/>
            <person name="Mahadi N.M."/>
            <person name="Illias R.M."/>
        </authorList>
    </citation>
    <scope>NUCLEOTIDE SEQUENCE [LARGE SCALE GENOMIC DNA]</scope>
    <source>
        <strain evidence="2 3">G1</strain>
    </source>
</reference>
<organism evidence="2 3">
    <name type="scientific">Shouchella lehensis G1</name>
    <dbReference type="NCBI Taxonomy" id="1246626"/>
    <lineage>
        <taxon>Bacteria</taxon>
        <taxon>Bacillati</taxon>
        <taxon>Bacillota</taxon>
        <taxon>Bacilli</taxon>
        <taxon>Bacillales</taxon>
        <taxon>Bacillaceae</taxon>
        <taxon>Shouchella</taxon>
    </lineage>
</organism>
<protein>
    <recommendedName>
        <fullName evidence="4">Oligosaccharide repeat unit polymerase</fullName>
    </recommendedName>
</protein>
<feature type="transmembrane region" description="Helical" evidence="1">
    <location>
        <begin position="108"/>
        <end position="132"/>
    </location>
</feature>
<keyword evidence="1" id="KW-0812">Transmembrane</keyword>
<feature type="transmembrane region" description="Helical" evidence="1">
    <location>
        <begin position="71"/>
        <end position="88"/>
    </location>
</feature>